<evidence type="ECO:0000256" key="1">
    <source>
        <dbReference type="SAM" id="MobiDB-lite"/>
    </source>
</evidence>
<gene>
    <name evidence="2" type="ORF">HPULCUR_004074</name>
</gene>
<dbReference type="PANTHER" id="PTHR10257">
    <property type="entry name" value="SERINE/THREONINE PROTEIN PHOSPHATASE 2A PP2A REGULATORY SUBUNIT B"/>
    <property type="match status" value="1"/>
</dbReference>
<feature type="compositionally biased region" description="Polar residues" evidence="1">
    <location>
        <begin position="1"/>
        <end position="14"/>
    </location>
</feature>
<name>A0ABP9XV67_9FUNG</name>
<dbReference type="PANTHER" id="PTHR10257:SF3">
    <property type="entry name" value="SERINE_THREONINE-PROTEIN PHOSPHATASE 2A 56 KDA REGULATORY SUBUNIT GAMMA ISOFORM"/>
    <property type="match status" value="1"/>
</dbReference>
<dbReference type="SUPFAM" id="SSF48371">
    <property type="entry name" value="ARM repeat"/>
    <property type="match status" value="1"/>
</dbReference>
<feature type="region of interest" description="Disordered" evidence="1">
    <location>
        <begin position="1"/>
        <end position="93"/>
    </location>
</feature>
<comment type="caution">
    <text evidence="2">The sequence shown here is derived from an EMBL/GenBank/DDBJ whole genome shotgun (WGS) entry which is preliminary data.</text>
</comment>
<sequence length="181" mass="20334">MKGWSGNNSPVGSRSPTTPNSPTTTTTSNSPVQHITIPHPIVFVPAQDSQLRSPTLHKPGAERDMPKSGPISRLKNAPRDQIPVTKTPRRQKSSRFYAKEKIQLERTPGFNEIPPHLRPDLYIQKLRQCMVICDFSDPSAELTEKEIKRQTLQEILEYVGITRGVLTSEAPYPEIVKMVII</sequence>
<dbReference type="InterPro" id="IPR016024">
    <property type="entry name" value="ARM-type_fold"/>
</dbReference>
<accession>A0ABP9XV67</accession>
<dbReference type="Pfam" id="PF01603">
    <property type="entry name" value="B56"/>
    <property type="match status" value="1"/>
</dbReference>
<dbReference type="EMBL" id="BAABUJ010000010">
    <property type="protein sequence ID" value="GAA5798669.1"/>
    <property type="molecule type" value="Genomic_DNA"/>
</dbReference>
<evidence type="ECO:0000313" key="2">
    <source>
        <dbReference type="EMBL" id="GAA5798669.1"/>
    </source>
</evidence>
<proteinExistence type="predicted"/>
<evidence type="ECO:0000313" key="3">
    <source>
        <dbReference type="Proteomes" id="UP001476247"/>
    </source>
</evidence>
<organism evidence="2 3">
    <name type="scientific">Helicostylum pulchrum</name>
    <dbReference type="NCBI Taxonomy" id="562976"/>
    <lineage>
        <taxon>Eukaryota</taxon>
        <taxon>Fungi</taxon>
        <taxon>Fungi incertae sedis</taxon>
        <taxon>Mucoromycota</taxon>
        <taxon>Mucoromycotina</taxon>
        <taxon>Mucoromycetes</taxon>
        <taxon>Mucorales</taxon>
        <taxon>Mucorineae</taxon>
        <taxon>Mucoraceae</taxon>
        <taxon>Helicostylum</taxon>
    </lineage>
</organism>
<dbReference type="InterPro" id="IPR011989">
    <property type="entry name" value="ARM-like"/>
</dbReference>
<dbReference type="Proteomes" id="UP001476247">
    <property type="component" value="Unassembled WGS sequence"/>
</dbReference>
<protein>
    <submittedName>
        <fullName evidence="2">Uncharacterized protein</fullName>
    </submittedName>
</protein>
<dbReference type="Gene3D" id="1.25.10.10">
    <property type="entry name" value="Leucine-rich Repeat Variant"/>
    <property type="match status" value="1"/>
</dbReference>
<feature type="compositionally biased region" description="Low complexity" evidence="1">
    <location>
        <begin position="15"/>
        <end position="31"/>
    </location>
</feature>
<dbReference type="InterPro" id="IPR002554">
    <property type="entry name" value="PP2A_B56"/>
</dbReference>
<keyword evidence="3" id="KW-1185">Reference proteome</keyword>
<reference evidence="2 3" key="1">
    <citation type="submission" date="2024-04" db="EMBL/GenBank/DDBJ databases">
        <title>genome sequences of Mucor flavus KT1a and Helicostylum pulchrum KT1b strains isolation_sourced from the surface of a dry-aged beef.</title>
        <authorList>
            <person name="Toyotome T."/>
            <person name="Hosono M."/>
            <person name="Torimaru M."/>
            <person name="Fukuda K."/>
            <person name="Mikami N."/>
        </authorList>
    </citation>
    <scope>NUCLEOTIDE SEQUENCE [LARGE SCALE GENOMIC DNA]</scope>
    <source>
        <strain evidence="2 3">KT1b</strain>
    </source>
</reference>